<gene>
    <name evidence="2" type="ORF">EYC87_11075</name>
</gene>
<dbReference type="InterPro" id="IPR011256">
    <property type="entry name" value="Reg_factor_effector_dom_sf"/>
</dbReference>
<dbReference type="SUPFAM" id="SSF55136">
    <property type="entry name" value="Probable bacterial effector-binding domain"/>
    <property type="match status" value="1"/>
</dbReference>
<reference evidence="2" key="1">
    <citation type="submission" date="2019-02" db="EMBL/GenBank/DDBJ databases">
        <authorList>
            <person name="Li S.-H."/>
        </authorList>
    </citation>
    <scope>NUCLEOTIDE SEQUENCE</scope>
    <source>
        <strain evidence="2">IMCC8485</strain>
    </source>
</reference>
<dbReference type="Proteomes" id="UP001143307">
    <property type="component" value="Unassembled WGS sequence"/>
</dbReference>
<dbReference type="Gene3D" id="3.20.80.10">
    <property type="entry name" value="Regulatory factor, effector binding domain"/>
    <property type="match status" value="1"/>
</dbReference>
<dbReference type="Pfam" id="PF04832">
    <property type="entry name" value="SOUL"/>
    <property type="match status" value="1"/>
</dbReference>
<comment type="caution">
    <text evidence="2">The sequence shown here is derived from an EMBL/GenBank/DDBJ whole genome shotgun (WGS) entry which is preliminary data.</text>
</comment>
<dbReference type="EMBL" id="SHNP01000003">
    <property type="protein sequence ID" value="MCX2974123.1"/>
    <property type="molecule type" value="Genomic_DNA"/>
</dbReference>
<evidence type="ECO:0000256" key="1">
    <source>
        <dbReference type="SAM" id="SignalP"/>
    </source>
</evidence>
<keyword evidence="1" id="KW-0732">Signal</keyword>
<accession>A0ABT3SVV4</accession>
<proteinExistence type="predicted"/>
<sequence>MKRFYTTLLALTLGNTAMASDIEEPSWTLVDTVETVELREYAPSIQAVTQLDHSGQTSAGFQRLAGFIFGGNETGEKIAMTAPVEESLEANQPLMAFTLPSEYELEDLPEPADDSVQIQTVPGRTMAAIRFSGWATDGKVKRNTQQLIATLKQHGIEAVGTPSLNQYNPPWTPPFLRRNEIMVEVQVQDAGA</sequence>
<evidence type="ECO:0000313" key="3">
    <source>
        <dbReference type="Proteomes" id="UP001143307"/>
    </source>
</evidence>
<dbReference type="RefSeq" id="WP_279252927.1">
    <property type="nucleotide sequence ID" value="NZ_SHNP01000003.1"/>
</dbReference>
<dbReference type="PANTHER" id="PTHR11220:SF58">
    <property type="entry name" value="SOUL HEME-BINDING FAMILY PROTEIN"/>
    <property type="match status" value="1"/>
</dbReference>
<protein>
    <submittedName>
        <fullName evidence="2">Heme-binding protein</fullName>
    </submittedName>
</protein>
<dbReference type="PANTHER" id="PTHR11220">
    <property type="entry name" value="HEME-BINDING PROTEIN-RELATED"/>
    <property type="match status" value="1"/>
</dbReference>
<dbReference type="InterPro" id="IPR006917">
    <property type="entry name" value="SOUL_heme-bd"/>
</dbReference>
<feature type="signal peptide" evidence="1">
    <location>
        <begin position="1"/>
        <end position="19"/>
    </location>
</feature>
<organism evidence="2 3">
    <name type="scientific">Candidatus Seongchinamella marina</name>
    <dbReference type="NCBI Taxonomy" id="2518990"/>
    <lineage>
        <taxon>Bacteria</taxon>
        <taxon>Pseudomonadati</taxon>
        <taxon>Pseudomonadota</taxon>
        <taxon>Gammaproteobacteria</taxon>
        <taxon>Cellvibrionales</taxon>
        <taxon>Halieaceae</taxon>
        <taxon>Seongchinamella</taxon>
    </lineage>
</organism>
<keyword evidence="3" id="KW-1185">Reference proteome</keyword>
<name>A0ABT3SVV4_9GAMM</name>
<evidence type="ECO:0000313" key="2">
    <source>
        <dbReference type="EMBL" id="MCX2974123.1"/>
    </source>
</evidence>
<feature type="chain" id="PRO_5045957338" evidence="1">
    <location>
        <begin position="20"/>
        <end position="192"/>
    </location>
</feature>